<dbReference type="RefSeq" id="WP_184433889.1">
    <property type="nucleotide sequence ID" value="NZ_JACIGI010000010.1"/>
</dbReference>
<dbReference type="InterPro" id="IPR029069">
    <property type="entry name" value="HotDog_dom_sf"/>
</dbReference>
<accession>A0A7W6RZ30</accession>
<dbReference type="Pfam" id="PF01575">
    <property type="entry name" value="MaoC_dehydratas"/>
    <property type="match status" value="1"/>
</dbReference>
<dbReference type="AlphaFoldDB" id="A0A7W6RZ30"/>
<feature type="domain" description="MaoC-like" evidence="1">
    <location>
        <begin position="21"/>
        <end position="122"/>
    </location>
</feature>
<protein>
    <submittedName>
        <fullName evidence="2">Acyl dehydratase</fullName>
    </submittedName>
</protein>
<dbReference type="InterPro" id="IPR002539">
    <property type="entry name" value="MaoC-like_dom"/>
</dbReference>
<dbReference type="PANTHER" id="PTHR43664">
    <property type="entry name" value="MONOAMINE OXIDASE-RELATED"/>
    <property type="match status" value="1"/>
</dbReference>
<dbReference type="InterPro" id="IPR052342">
    <property type="entry name" value="MCH/BMMD"/>
</dbReference>
<reference evidence="2 3" key="1">
    <citation type="submission" date="2020-08" db="EMBL/GenBank/DDBJ databases">
        <title>Genome sequencing of Purple Non-Sulfur Bacteria from various extreme environments.</title>
        <authorList>
            <person name="Mayer M."/>
        </authorList>
    </citation>
    <scope>NUCLEOTIDE SEQUENCE [LARGE SCALE GENOMIC DNA]</scope>
    <source>
        <strain evidence="2 3">JA135</strain>
    </source>
</reference>
<keyword evidence="3" id="KW-1185">Reference proteome</keyword>
<comment type="caution">
    <text evidence="2">The sequence shown here is derived from an EMBL/GenBank/DDBJ whole genome shotgun (WGS) entry which is preliminary data.</text>
</comment>
<proteinExistence type="predicted"/>
<name>A0A7W6RZ30_9PROT</name>
<dbReference type="SUPFAM" id="SSF54637">
    <property type="entry name" value="Thioesterase/thiol ester dehydrase-isomerase"/>
    <property type="match status" value="1"/>
</dbReference>
<evidence type="ECO:0000259" key="1">
    <source>
        <dbReference type="Pfam" id="PF01575"/>
    </source>
</evidence>
<dbReference type="Gene3D" id="3.10.129.10">
    <property type="entry name" value="Hotdog Thioesterase"/>
    <property type="match status" value="1"/>
</dbReference>
<organism evidence="2 3">
    <name type="scientific">Roseospira goensis</name>
    <dbReference type="NCBI Taxonomy" id="391922"/>
    <lineage>
        <taxon>Bacteria</taxon>
        <taxon>Pseudomonadati</taxon>
        <taxon>Pseudomonadota</taxon>
        <taxon>Alphaproteobacteria</taxon>
        <taxon>Rhodospirillales</taxon>
        <taxon>Rhodospirillaceae</taxon>
        <taxon>Roseospira</taxon>
    </lineage>
</organism>
<dbReference type="EMBL" id="JACIGI010000010">
    <property type="protein sequence ID" value="MBB4285891.1"/>
    <property type="molecule type" value="Genomic_DNA"/>
</dbReference>
<sequence length="177" mass="19540">MTETDEPLLLGRGFFWQELQPGDRFRTYGRTISSTDISRFVGLAGMIEVLFTNAEYRRTQAAIRGEVCPGALVFAVAEGLVLNATAQETGLAFLGTDLDIKGPVFAGDTVEVEIEVLEVRPESTGPRGLVRTLNTVRNQRGETVMVYRPLRLMMGRKASVTADCDKPESRHDFGLSR</sequence>
<dbReference type="Proteomes" id="UP000555728">
    <property type="component" value="Unassembled WGS sequence"/>
</dbReference>
<evidence type="ECO:0000313" key="3">
    <source>
        <dbReference type="Proteomes" id="UP000555728"/>
    </source>
</evidence>
<evidence type="ECO:0000313" key="2">
    <source>
        <dbReference type="EMBL" id="MBB4285891.1"/>
    </source>
</evidence>
<dbReference type="PANTHER" id="PTHR43664:SF1">
    <property type="entry name" value="BETA-METHYLMALYL-COA DEHYDRATASE"/>
    <property type="match status" value="1"/>
</dbReference>
<gene>
    <name evidence="2" type="ORF">GGD88_001611</name>
</gene>